<organism evidence="2 3">
    <name type="scientific">Plasmodiophora brassicae</name>
    <name type="common">Clubroot disease agent</name>
    <dbReference type="NCBI Taxonomy" id="37360"/>
    <lineage>
        <taxon>Eukaryota</taxon>
        <taxon>Sar</taxon>
        <taxon>Rhizaria</taxon>
        <taxon>Endomyxa</taxon>
        <taxon>Phytomyxea</taxon>
        <taxon>Plasmodiophorida</taxon>
        <taxon>Plasmodiophoridae</taxon>
        <taxon>Plasmodiophora</taxon>
    </lineage>
</organism>
<dbReference type="Proteomes" id="UP000290189">
    <property type="component" value="Unassembled WGS sequence"/>
</dbReference>
<evidence type="ECO:0000256" key="1">
    <source>
        <dbReference type="SAM" id="Phobius"/>
    </source>
</evidence>
<sequence>MDSPHADGPLSPHTELVPIDRPHPWICCGPAQQQPMDRAYLHVRPGNIPAQRGNARCSVDRSARSIRGLIALRILHGIRSRFVATLVMMFPSITLAICCFIGAAWASAMYDGDKFCELVRQTPLDLGRIKSYLVENRDGFVLDSTQGEAYPDGPEPPARVLVLYDVITYCGVEDVGVVTSVIEHIADDVFPAMGGERAALNELKAALKLLDDEDSGLDDGYRLGLQDSLGRIIRRREFSLLLPDDKAFGRQRYDSGIALADEPAARPA</sequence>
<protein>
    <submittedName>
        <fullName evidence="2">Uncharacterized protein</fullName>
    </submittedName>
</protein>
<reference evidence="2 3" key="1">
    <citation type="submission" date="2018-03" db="EMBL/GenBank/DDBJ databases">
        <authorList>
            <person name="Fogelqvist J."/>
        </authorList>
    </citation>
    <scope>NUCLEOTIDE SEQUENCE [LARGE SCALE GENOMIC DNA]</scope>
</reference>
<dbReference type="AlphaFoldDB" id="A0A3P3YAG1"/>
<evidence type="ECO:0000313" key="2">
    <source>
        <dbReference type="EMBL" id="SPQ97099.1"/>
    </source>
</evidence>
<feature type="transmembrane region" description="Helical" evidence="1">
    <location>
        <begin position="82"/>
        <end position="106"/>
    </location>
</feature>
<keyword evidence="2" id="KW-0496">Mitochondrion</keyword>
<dbReference type="EMBL" id="OVEO01000007">
    <property type="protein sequence ID" value="SPQ97099.1"/>
    <property type="molecule type" value="Genomic_DNA"/>
</dbReference>
<keyword evidence="1" id="KW-0472">Membrane</keyword>
<gene>
    <name evidence="2" type="ORF">PLBR_LOCUS4314</name>
</gene>
<geneLocation type="mitochondrion" evidence="2"/>
<proteinExistence type="predicted"/>
<keyword evidence="1" id="KW-0812">Transmembrane</keyword>
<evidence type="ECO:0000313" key="3">
    <source>
        <dbReference type="Proteomes" id="UP000290189"/>
    </source>
</evidence>
<keyword evidence="1" id="KW-1133">Transmembrane helix</keyword>
<name>A0A3P3YAG1_PLABS</name>
<accession>A0A3P3YAG1</accession>